<dbReference type="Pfam" id="PF17653">
    <property type="entry name" value="DUF5522"/>
    <property type="match status" value="1"/>
</dbReference>
<protein>
    <submittedName>
        <fullName evidence="1">Uncharacterized protein</fullName>
    </submittedName>
</protein>
<comment type="caution">
    <text evidence="1">The sequence shown here is derived from an EMBL/GenBank/DDBJ whole genome shotgun (WGS) entry which is preliminary data.</text>
</comment>
<dbReference type="AlphaFoldDB" id="A0A098LGA5"/>
<reference evidence="1 2" key="1">
    <citation type="submission" date="2014-09" db="EMBL/GenBank/DDBJ databases">
        <title>Sporocytophaga myxococcoides PG-01 genome sequencing.</title>
        <authorList>
            <person name="Liu L."/>
            <person name="Gao P.J."/>
            <person name="Chen G.J."/>
            <person name="Wang L.S."/>
        </authorList>
    </citation>
    <scope>NUCLEOTIDE SEQUENCE [LARGE SCALE GENOMIC DNA]</scope>
    <source>
        <strain evidence="1 2">PG-01</strain>
    </source>
</reference>
<dbReference type="InterPro" id="IPR040807">
    <property type="entry name" value="DUF5522"/>
</dbReference>
<name>A0A098LGA5_9BACT</name>
<proteinExistence type="predicted"/>
<organism evidence="1 2">
    <name type="scientific">Sporocytophaga myxococcoides</name>
    <dbReference type="NCBI Taxonomy" id="153721"/>
    <lineage>
        <taxon>Bacteria</taxon>
        <taxon>Pseudomonadati</taxon>
        <taxon>Bacteroidota</taxon>
        <taxon>Cytophagia</taxon>
        <taxon>Cytophagales</taxon>
        <taxon>Cytophagaceae</taxon>
        <taxon>Sporocytophaga</taxon>
    </lineage>
</organism>
<keyword evidence="2" id="KW-1185">Reference proteome</keyword>
<evidence type="ECO:0000313" key="2">
    <source>
        <dbReference type="Proteomes" id="UP000030185"/>
    </source>
</evidence>
<evidence type="ECO:0000313" key="1">
    <source>
        <dbReference type="EMBL" id="GAL86011.1"/>
    </source>
</evidence>
<sequence>MPDEGDCYCPLCLKAIISEKLGVDAVSENKGKTEPLIEQEDYYYNEHGNWVFTAKYLLKRGYCCKNGCKHCPYGFRK</sequence>
<dbReference type="EMBL" id="BBLT01000006">
    <property type="protein sequence ID" value="GAL86011.1"/>
    <property type="molecule type" value="Genomic_DNA"/>
</dbReference>
<dbReference type="STRING" id="153721.MYP_3240"/>
<dbReference type="Proteomes" id="UP000030185">
    <property type="component" value="Unassembled WGS sequence"/>
</dbReference>
<gene>
    <name evidence="1" type="ORF">MYP_3240</name>
</gene>
<accession>A0A098LGA5</accession>